<proteinExistence type="predicted"/>
<evidence type="ECO:0000313" key="2">
    <source>
        <dbReference type="EMBL" id="MFD1882816.1"/>
    </source>
</evidence>
<evidence type="ECO:0000313" key="3">
    <source>
        <dbReference type="Proteomes" id="UP001597213"/>
    </source>
</evidence>
<comment type="caution">
    <text evidence="2">The sequence shown here is derived from an EMBL/GenBank/DDBJ whole genome shotgun (WGS) entry which is preliminary data.</text>
</comment>
<organism evidence="2 3">
    <name type="scientific">Paracoccus pacificus</name>
    <dbReference type="NCBI Taxonomy" id="1463598"/>
    <lineage>
        <taxon>Bacteria</taxon>
        <taxon>Pseudomonadati</taxon>
        <taxon>Pseudomonadota</taxon>
        <taxon>Alphaproteobacteria</taxon>
        <taxon>Rhodobacterales</taxon>
        <taxon>Paracoccaceae</taxon>
        <taxon>Paracoccus</taxon>
    </lineage>
</organism>
<evidence type="ECO:0000256" key="1">
    <source>
        <dbReference type="SAM" id="SignalP"/>
    </source>
</evidence>
<dbReference type="Proteomes" id="UP001597213">
    <property type="component" value="Unassembled WGS sequence"/>
</dbReference>
<feature type="chain" id="PRO_5046204585" evidence="1">
    <location>
        <begin position="26"/>
        <end position="406"/>
    </location>
</feature>
<gene>
    <name evidence="2" type="ORF">ACFSCT_13920</name>
</gene>
<protein>
    <submittedName>
        <fullName evidence="2">Uncharacterized protein</fullName>
    </submittedName>
</protein>
<keyword evidence="1" id="KW-0732">Signal</keyword>
<dbReference type="RefSeq" id="WP_379143683.1">
    <property type="nucleotide sequence ID" value="NZ_JBHUEN010000043.1"/>
</dbReference>
<dbReference type="EMBL" id="JBHUEN010000043">
    <property type="protein sequence ID" value="MFD1882816.1"/>
    <property type="molecule type" value="Genomic_DNA"/>
</dbReference>
<sequence length="406" mass="43452">MLGFPARAAFTCTAFAAFAAFPATAEMRQFSNSIFVVPPGWEVLKRTPEFQLLSPDDDQPCGNCYFYIGRSQPASGQLRDFIEANPRLFLDDDDESVKSLGPVEEGNEAGYPFAMKGLKVDGDLMVLAGYQVGDRFQPIGFRGDMDDAEQIKQSADGFKSFLSGLLLTTRYVSNGAPPLMPRAQPGPLNGAYFGTWMQSSLGMDMMMRMDARSHLLVFWPNGYYHDGSPPNGLTPPDPATLREPTDTDYGTYTVAGNQVTLAMADGTFDTLTIEDGALNDGRATLYPVEPLPDGSTMAGSISWFYYSGFSPAVGSGGVHSSSVTVFRKDGTYGGESSGGASAGFTDGAGNSTGGFTASNSSSDAGRYEIRNGLLTRYPADGSEPTARLVFKRGDEIIIGEDVLNTD</sequence>
<name>A0ABW4R9D1_9RHOB</name>
<accession>A0ABW4R9D1</accession>
<feature type="signal peptide" evidence="1">
    <location>
        <begin position="1"/>
        <end position="25"/>
    </location>
</feature>
<reference evidence="3" key="1">
    <citation type="journal article" date="2019" name="Int. J. Syst. Evol. Microbiol.">
        <title>The Global Catalogue of Microorganisms (GCM) 10K type strain sequencing project: providing services to taxonomists for standard genome sequencing and annotation.</title>
        <authorList>
            <consortium name="The Broad Institute Genomics Platform"/>
            <consortium name="The Broad Institute Genome Sequencing Center for Infectious Disease"/>
            <person name="Wu L."/>
            <person name="Ma J."/>
        </authorList>
    </citation>
    <scope>NUCLEOTIDE SEQUENCE [LARGE SCALE GENOMIC DNA]</scope>
    <source>
        <strain evidence="3">CCUG 56029</strain>
    </source>
</reference>
<keyword evidence="3" id="KW-1185">Reference proteome</keyword>